<proteinExistence type="inferred from homology"/>
<dbReference type="Proteomes" id="UP000189177">
    <property type="component" value="Unassembled WGS sequence"/>
</dbReference>
<keyword evidence="11" id="KW-1185">Reference proteome</keyword>
<keyword evidence="6 9" id="KW-1133">Transmembrane helix</keyword>
<dbReference type="AlphaFoldDB" id="A0A1V2ZZW7"/>
<keyword evidence="4" id="KW-1003">Cell membrane</keyword>
<evidence type="ECO:0000256" key="1">
    <source>
        <dbReference type="ARBA" id="ARBA00004651"/>
    </source>
</evidence>
<keyword evidence="3" id="KW-0813">Transport</keyword>
<evidence type="ECO:0000256" key="4">
    <source>
        <dbReference type="ARBA" id="ARBA00022475"/>
    </source>
</evidence>
<comment type="caution">
    <text evidence="10">The sequence shown here is derived from an EMBL/GenBank/DDBJ whole genome shotgun (WGS) entry which is preliminary data.</text>
</comment>
<comment type="similarity">
    <text evidence="2">Belongs to the CPA3 antiporters (TC 2.A.63) subunit F family.</text>
</comment>
<dbReference type="InterPro" id="IPR007208">
    <property type="entry name" value="MrpF/PhaF-like"/>
</dbReference>
<feature type="compositionally biased region" description="Basic and acidic residues" evidence="8">
    <location>
        <begin position="101"/>
        <end position="114"/>
    </location>
</feature>
<evidence type="ECO:0000256" key="8">
    <source>
        <dbReference type="SAM" id="MobiDB-lite"/>
    </source>
</evidence>
<protein>
    <submittedName>
        <fullName evidence="10">Multiple resistance and pH regulation protein F</fullName>
    </submittedName>
</protein>
<dbReference type="Pfam" id="PF04066">
    <property type="entry name" value="MrpF_PhaF"/>
    <property type="match status" value="1"/>
</dbReference>
<feature type="transmembrane region" description="Helical" evidence="9">
    <location>
        <begin position="59"/>
        <end position="78"/>
    </location>
</feature>
<dbReference type="PANTHER" id="PTHR34702:SF1">
    <property type="entry name" value="NA(+)_H(+) ANTIPORTER SUBUNIT F"/>
    <property type="match status" value="1"/>
</dbReference>
<dbReference type="EMBL" id="MUZR01000013">
    <property type="protein sequence ID" value="OOC10650.1"/>
    <property type="molecule type" value="Genomic_DNA"/>
</dbReference>
<evidence type="ECO:0000256" key="7">
    <source>
        <dbReference type="ARBA" id="ARBA00023136"/>
    </source>
</evidence>
<evidence type="ECO:0000256" key="6">
    <source>
        <dbReference type="ARBA" id="ARBA00022989"/>
    </source>
</evidence>
<dbReference type="GO" id="GO:0015385">
    <property type="term" value="F:sodium:proton antiporter activity"/>
    <property type="evidence" value="ECO:0007669"/>
    <property type="project" value="TreeGrafter"/>
</dbReference>
<name>A0A1V2ZZW7_9GAMM</name>
<evidence type="ECO:0000256" key="2">
    <source>
        <dbReference type="ARBA" id="ARBA00009212"/>
    </source>
</evidence>
<dbReference type="STRING" id="252474.B1A74_05090"/>
<accession>A0A1V2ZZW7</accession>
<keyword evidence="7 9" id="KW-0472">Membrane</keyword>
<feature type="transmembrane region" description="Helical" evidence="9">
    <location>
        <begin position="35"/>
        <end position="54"/>
    </location>
</feature>
<reference evidence="10 11" key="1">
    <citation type="submission" date="2017-02" db="EMBL/GenBank/DDBJ databases">
        <title>Genomic diversity within the haloalkaliphilic genus Thioalkalivibrio.</title>
        <authorList>
            <person name="Ahn A.-C."/>
            <person name="Meier-Kolthoff J."/>
            <person name="Overmars L."/>
            <person name="Richter M."/>
            <person name="Woyke T."/>
            <person name="Sorokin D.Y."/>
            <person name="Muyzer G."/>
        </authorList>
    </citation>
    <scope>NUCLEOTIDE SEQUENCE [LARGE SCALE GENOMIC DNA]</scope>
    <source>
        <strain evidence="10 11">HL17</strain>
    </source>
</reference>
<dbReference type="RefSeq" id="WP_024329338.1">
    <property type="nucleotide sequence ID" value="NZ_MUZR01000013.1"/>
</dbReference>
<organism evidence="10 11">
    <name type="scientific">Thioalkalivibrio halophilus</name>
    <dbReference type="NCBI Taxonomy" id="252474"/>
    <lineage>
        <taxon>Bacteria</taxon>
        <taxon>Pseudomonadati</taxon>
        <taxon>Pseudomonadota</taxon>
        <taxon>Gammaproteobacteria</taxon>
        <taxon>Chromatiales</taxon>
        <taxon>Ectothiorhodospiraceae</taxon>
        <taxon>Thioalkalivibrio</taxon>
    </lineage>
</organism>
<evidence type="ECO:0000256" key="3">
    <source>
        <dbReference type="ARBA" id="ARBA00022448"/>
    </source>
</evidence>
<dbReference type="PANTHER" id="PTHR34702">
    <property type="entry name" value="NA(+)/H(+) ANTIPORTER SUBUNIT F1"/>
    <property type="match status" value="1"/>
</dbReference>
<sequence length="114" mass="12052">MNLLLVTAAGFLLLTILFGLIRVLRGPGSGDRMLTAQLFGTSGVGILLLLGFALDQPALVDVALVFALLAVVAAVAFVRQHGLPEPAGTPMHENPVEEDPHDPGHNPTEKTHDR</sequence>
<dbReference type="GO" id="GO:0005886">
    <property type="term" value="C:plasma membrane"/>
    <property type="evidence" value="ECO:0007669"/>
    <property type="project" value="UniProtKB-SubCell"/>
</dbReference>
<keyword evidence="5 9" id="KW-0812">Transmembrane</keyword>
<evidence type="ECO:0000313" key="11">
    <source>
        <dbReference type="Proteomes" id="UP000189177"/>
    </source>
</evidence>
<evidence type="ECO:0000256" key="5">
    <source>
        <dbReference type="ARBA" id="ARBA00022692"/>
    </source>
</evidence>
<feature type="region of interest" description="Disordered" evidence="8">
    <location>
        <begin position="84"/>
        <end position="114"/>
    </location>
</feature>
<evidence type="ECO:0000256" key="9">
    <source>
        <dbReference type="SAM" id="Phobius"/>
    </source>
</evidence>
<gene>
    <name evidence="10" type="ORF">B1A74_05090</name>
</gene>
<dbReference type="OrthoDB" id="6170784at2"/>
<evidence type="ECO:0000313" key="10">
    <source>
        <dbReference type="EMBL" id="OOC10650.1"/>
    </source>
</evidence>
<comment type="subcellular location">
    <subcellularLocation>
        <location evidence="1">Cell membrane</location>
        <topology evidence="1">Multi-pass membrane protein</topology>
    </subcellularLocation>
</comment>